<evidence type="ECO:0000256" key="9">
    <source>
        <dbReference type="SAM" id="MobiDB-lite"/>
    </source>
</evidence>
<keyword evidence="4" id="KW-0747">Spliceosome</keyword>
<evidence type="ECO:0000256" key="3">
    <source>
        <dbReference type="ARBA" id="ARBA00022664"/>
    </source>
</evidence>
<evidence type="ECO:0000256" key="1">
    <source>
        <dbReference type="ARBA" id="ARBA00004123"/>
    </source>
</evidence>
<feature type="domain" description="Nop" evidence="10">
    <location>
        <begin position="211"/>
        <end position="329"/>
    </location>
</feature>
<dbReference type="GeneID" id="70235947"/>
<feature type="region of interest" description="Disordered" evidence="9">
    <location>
        <begin position="326"/>
        <end position="363"/>
    </location>
</feature>
<evidence type="ECO:0000313" key="12">
    <source>
        <dbReference type="Proteomes" id="UP000769157"/>
    </source>
</evidence>
<keyword evidence="3" id="KW-0507">mRNA processing</keyword>
<comment type="subcellular location">
    <subcellularLocation>
        <location evidence="1">Nucleus</location>
    </subcellularLocation>
</comment>
<accession>A0A9P8T505</accession>
<evidence type="ECO:0000313" key="11">
    <source>
        <dbReference type="EMBL" id="KAH3665794.1"/>
    </source>
</evidence>
<dbReference type="PROSITE" id="PS51358">
    <property type="entry name" value="NOP"/>
    <property type="match status" value="1"/>
</dbReference>
<feature type="region of interest" description="Disordered" evidence="9">
    <location>
        <begin position="417"/>
        <end position="468"/>
    </location>
</feature>
<sequence length="468" mass="52686">MGLADSLLGGYSSDEDEVVDQQQSMDVEGSEGRLFFFQDLVSTPDLSLIKDLKSYCQIIPKVQEFVAKLQDLDNTKTKLKDSLLHEANDLLDDLNEEISHIYSFLTVHYKPIWPELDNLLRNPINFARTIQIIGDDLSKLDERQTDLEQFLRKDEILGLTVSASVLRQSQYQHHLDQHHVNLILEACQLLLLLENGRTEIRAHVSSKAKSLAPNVTALVGPTVAAQFLSVYGLEGLCKIPSCNIPSMGVNRSSFIKGSSGIRNKGYIYYCELVQNVPEEFRVKAMRVVSGKLVLAARVDYSNSRSSVEDDSQGQQWRQQISTHLDKLLSPPDSQPVKPLPKPIDQKSKKRAGRRFRKQKEKMEMSELEKAQNKMAFGEREETQYDAFGDEIGMGMIGKLSTRAISNVKRQQLTKSAATKLEKFTGTKSGSGSKIAQLLDDRAQERKRHMEVTDSSNQPATKQQKTLES</sequence>
<dbReference type="OrthoDB" id="4771285at2759"/>
<gene>
    <name evidence="11" type="ORF">OGAPHI_003982</name>
</gene>
<dbReference type="Gene3D" id="1.10.287.4070">
    <property type="match status" value="1"/>
</dbReference>
<dbReference type="GO" id="GO:0003723">
    <property type="term" value="F:RNA binding"/>
    <property type="evidence" value="ECO:0007669"/>
    <property type="project" value="UniProtKB-KW"/>
</dbReference>
<name>A0A9P8T505_9ASCO</name>
<dbReference type="InterPro" id="IPR027105">
    <property type="entry name" value="Prp31"/>
</dbReference>
<dbReference type="EMBL" id="JAEUBE010000295">
    <property type="protein sequence ID" value="KAH3665794.1"/>
    <property type="molecule type" value="Genomic_DNA"/>
</dbReference>
<keyword evidence="8" id="KW-0687">Ribonucleoprotein</keyword>
<dbReference type="GO" id="GO:0005687">
    <property type="term" value="C:U4 snRNP"/>
    <property type="evidence" value="ECO:0007669"/>
    <property type="project" value="TreeGrafter"/>
</dbReference>
<feature type="compositionally biased region" description="Polar residues" evidence="9">
    <location>
        <begin position="452"/>
        <end position="468"/>
    </location>
</feature>
<dbReference type="PANTHER" id="PTHR13904:SF0">
    <property type="entry name" value="U4_U6 SMALL NUCLEAR RIBONUCLEOPROTEIN PRP31"/>
    <property type="match status" value="1"/>
</dbReference>
<comment type="similarity">
    <text evidence="2">Belongs to the PRP31 family.</text>
</comment>
<evidence type="ECO:0000256" key="8">
    <source>
        <dbReference type="ARBA" id="ARBA00023274"/>
    </source>
</evidence>
<dbReference type="Proteomes" id="UP000769157">
    <property type="component" value="Unassembled WGS sequence"/>
</dbReference>
<evidence type="ECO:0000256" key="4">
    <source>
        <dbReference type="ARBA" id="ARBA00022728"/>
    </source>
</evidence>
<keyword evidence="12" id="KW-1185">Reference proteome</keyword>
<organism evidence="11 12">
    <name type="scientific">Ogataea philodendri</name>
    <dbReference type="NCBI Taxonomy" id="1378263"/>
    <lineage>
        <taxon>Eukaryota</taxon>
        <taxon>Fungi</taxon>
        <taxon>Dikarya</taxon>
        <taxon>Ascomycota</taxon>
        <taxon>Saccharomycotina</taxon>
        <taxon>Pichiomycetes</taxon>
        <taxon>Pichiales</taxon>
        <taxon>Pichiaceae</taxon>
        <taxon>Ogataea</taxon>
    </lineage>
</organism>
<dbReference type="Pfam" id="PF09785">
    <property type="entry name" value="Prp31_C"/>
    <property type="match status" value="1"/>
</dbReference>
<keyword evidence="6" id="KW-0508">mRNA splicing</keyword>
<dbReference type="GO" id="GO:0071011">
    <property type="term" value="C:precatalytic spliceosome"/>
    <property type="evidence" value="ECO:0007669"/>
    <property type="project" value="TreeGrafter"/>
</dbReference>
<evidence type="ECO:0000256" key="6">
    <source>
        <dbReference type="ARBA" id="ARBA00023187"/>
    </source>
</evidence>
<dbReference type="InterPro" id="IPR042239">
    <property type="entry name" value="Nop_C"/>
</dbReference>
<comment type="caution">
    <text evidence="11">The sequence shown here is derived from an EMBL/GenBank/DDBJ whole genome shotgun (WGS) entry which is preliminary data.</text>
</comment>
<dbReference type="GO" id="GO:0000244">
    <property type="term" value="P:spliceosomal tri-snRNP complex assembly"/>
    <property type="evidence" value="ECO:0007669"/>
    <property type="project" value="InterPro"/>
</dbReference>
<dbReference type="InterPro" id="IPR012976">
    <property type="entry name" value="NOSIC"/>
</dbReference>
<evidence type="ECO:0000256" key="7">
    <source>
        <dbReference type="ARBA" id="ARBA00023242"/>
    </source>
</evidence>
<dbReference type="SMART" id="SM00931">
    <property type="entry name" value="NOSIC"/>
    <property type="match status" value="1"/>
</dbReference>
<dbReference type="InterPro" id="IPR019175">
    <property type="entry name" value="Prp31_C"/>
</dbReference>
<proteinExistence type="inferred from homology"/>
<evidence type="ECO:0000256" key="2">
    <source>
        <dbReference type="ARBA" id="ARBA00005572"/>
    </source>
</evidence>
<protein>
    <recommendedName>
        <fullName evidence="10">Nop domain-containing protein</fullName>
    </recommendedName>
</protein>
<dbReference type="AlphaFoldDB" id="A0A9P8T505"/>
<evidence type="ECO:0000259" key="10">
    <source>
        <dbReference type="PROSITE" id="PS51358"/>
    </source>
</evidence>
<evidence type="ECO:0000256" key="5">
    <source>
        <dbReference type="ARBA" id="ARBA00022884"/>
    </source>
</evidence>
<dbReference type="InterPro" id="IPR036070">
    <property type="entry name" value="Nop_dom_sf"/>
</dbReference>
<dbReference type="SUPFAM" id="SSF89124">
    <property type="entry name" value="Nop domain"/>
    <property type="match status" value="1"/>
</dbReference>
<keyword evidence="5" id="KW-0694">RNA-binding</keyword>
<dbReference type="Pfam" id="PF01798">
    <property type="entry name" value="Nop"/>
    <property type="match status" value="1"/>
</dbReference>
<dbReference type="PANTHER" id="PTHR13904">
    <property type="entry name" value="PRE-MRNA SPLICING FACTOR PRP31"/>
    <property type="match status" value="1"/>
</dbReference>
<keyword evidence="7" id="KW-0539">Nucleus</keyword>
<reference evidence="11" key="1">
    <citation type="journal article" date="2021" name="Open Biol.">
        <title>Shared evolutionary footprints suggest mitochondrial oxidative damage underlies multiple complex I losses in fungi.</title>
        <authorList>
            <person name="Schikora-Tamarit M.A."/>
            <person name="Marcet-Houben M."/>
            <person name="Nosek J."/>
            <person name="Gabaldon T."/>
        </authorList>
    </citation>
    <scope>NUCLEOTIDE SEQUENCE</scope>
    <source>
        <strain evidence="11">CBS6075</strain>
    </source>
</reference>
<reference evidence="11" key="2">
    <citation type="submission" date="2021-01" db="EMBL/GenBank/DDBJ databases">
        <authorList>
            <person name="Schikora-Tamarit M.A."/>
        </authorList>
    </citation>
    <scope>NUCLEOTIDE SEQUENCE</scope>
    <source>
        <strain evidence="11">CBS6075</strain>
    </source>
</reference>
<feature type="compositionally biased region" description="Basic and acidic residues" evidence="9">
    <location>
        <begin position="438"/>
        <end position="451"/>
    </location>
</feature>
<dbReference type="GO" id="GO:0046540">
    <property type="term" value="C:U4/U6 x U5 tri-snRNP complex"/>
    <property type="evidence" value="ECO:0007669"/>
    <property type="project" value="InterPro"/>
</dbReference>
<feature type="compositionally biased region" description="Basic residues" evidence="9">
    <location>
        <begin position="347"/>
        <end position="359"/>
    </location>
</feature>
<dbReference type="InterPro" id="IPR002687">
    <property type="entry name" value="Nop_dom"/>
</dbReference>
<dbReference type="RefSeq" id="XP_046060998.1">
    <property type="nucleotide sequence ID" value="XM_046205011.1"/>
</dbReference>
<dbReference type="Gene3D" id="1.10.246.90">
    <property type="entry name" value="Nop domain"/>
    <property type="match status" value="1"/>
</dbReference>